<name>A0A0C3QCW5_9AGAM</name>
<dbReference type="HOGENOM" id="CLU_1129778_0_0_1"/>
<reference evidence="1 2" key="1">
    <citation type="submission" date="2014-04" db="EMBL/GenBank/DDBJ databases">
        <authorList>
            <consortium name="DOE Joint Genome Institute"/>
            <person name="Kuo A."/>
            <person name="Girlanda M."/>
            <person name="Perotto S."/>
            <person name="Kohler A."/>
            <person name="Nagy L.G."/>
            <person name="Floudas D."/>
            <person name="Copeland A."/>
            <person name="Barry K.W."/>
            <person name="Cichocki N."/>
            <person name="Veneault-Fourrey C."/>
            <person name="LaButti K."/>
            <person name="Lindquist E.A."/>
            <person name="Lipzen A."/>
            <person name="Lundell T."/>
            <person name="Morin E."/>
            <person name="Murat C."/>
            <person name="Sun H."/>
            <person name="Tunlid A."/>
            <person name="Henrissat B."/>
            <person name="Grigoriev I.V."/>
            <person name="Hibbett D.S."/>
            <person name="Martin F."/>
            <person name="Nordberg H.P."/>
            <person name="Cantor M.N."/>
            <person name="Hua S.X."/>
        </authorList>
    </citation>
    <scope>NUCLEOTIDE SEQUENCE [LARGE SCALE GENOMIC DNA]</scope>
    <source>
        <strain evidence="1 2">MUT 4182</strain>
    </source>
</reference>
<dbReference type="OrthoDB" id="5186at2759"/>
<accession>A0A0C3QCW5</accession>
<dbReference type="AlphaFoldDB" id="A0A0C3QCW5"/>
<evidence type="ECO:0000313" key="2">
    <source>
        <dbReference type="Proteomes" id="UP000054248"/>
    </source>
</evidence>
<protein>
    <submittedName>
        <fullName evidence="1">Uncharacterized protein</fullName>
    </submittedName>
</protein>
<organism evidence="1 2">
    <name type="scientific">Tulasnella calospora MUT 4182</name>
    <dbReference type="NCBI Taxonomy" id="1051891"/>
    <lineage>
        <taxon>Eukaryota</taxon>
        <taxon>Fungi</taxon>
        <taxon>Dikarya</taxon>
        <taxon>Basidiomycota</taxon>
        <taxon>Agaricomycotina</taxon>
        <taxon>Agaricomycetes</taxon>
        <taxon>Cantharellales</taxon>
        <taxon>Tulasnellaceae</taxon>
        <taxon>Tulasnella</taxon>
    </lineage>
</organism>
<dbReference type="EMBL" id="KN823088">
    <property type="protein sequence ID" value="KIO23311.1"/>
    <property type="molecule type" value="Genomic_DNA"/>
</dbReference>
<dbReference type="Proteomes" id="UP000054248">
    <property type="component" value="Unassembled WGS sequence"/>
</dbReference>
<keyword evidence="2" id="KW-1185">Reference proteome</keyword>
<evidence type="ECO:0000313" key="1">
    <source>
        <dbReference type="EMBL" id="KIO23311.1"/>
    </source>
</evidence>
<proteinExistence type="predicted"/>
<sequence length="246" mass="26542">MPFSVVLGGLEARVDQDVAMVLRTTNSILAFAQQLVSVTQSRELDYSAVQTIANWFCHYCHGQGSWSGPDMKIQIAQVLPQQMAMKPWSVGRIGPVMQRGTTKTGCGSHGSLPSRTFSDPIDPYLTAFDLMAVAALKGNAATSVAQIQSFASVLPTSLDASGESMFPSLSFLGNHPWNEVQAMSPSCAEQEITLDSQFPKLAGAPLRVLLGIWKGIQEVLKTSPKNLRRHRGYASECQTKGLGEVG</sequence>
<gene>
    <name evidence="1" type="ORF">M407DRAFT_27225</name>
</gene>
<reference evidence="2" key="2">
    <citation type="submission" date="2015-01" db="EMBL/GenBank/DDBJ databases">
        <title>Evolutionary Origins and Diversification of the Mycorrhizal Mutualists.</title>
        <authorList>
            <consortium name="DOE Joint Genome Institute"/>
            <consortium name="Mycorrhizal Genomics Consortium"/>
            <person name="Kohler A."/>
            <person name="Kuo A."/>
            <person name="Nagy L.G."/>
            <person name="Floudas D."/>
            <person name="Copeland A."/>
            <person name="Barry K.W."/>
            <person name="Cichocki N."/>
            <person name="Veneault-Fourrey C."/>
            <person name="LaButti K."/>
            <person name="Lindquist E.A."/>
            <person name="Lipzen A."/>
            <person name="Lundell T."/>
            <person name="Morin E."/>
            <person name="Murat C."/>
            <person name="Riley R."/>
            <person name="Ohm R."/>
            <person name="Sun H."/>
            <person name="Tunlid A."/>
            <person name="Henrissat B."/>
            <person name="Grigoriev I.V."/>
            <person name="Hibbett D.S."/>
            <person name="Martin F."/>
        </authorList>
    </citation>
    <scope>NUCLEOTIDE SEQUENCE [LARGE SCALE GENOMIC DNA]</scope>
    <source>
        <strain evidence="2">MUT 4182</strain>
    </source>
</reference>